<dbReference type="SUPFAM" id="SSF55874">
    <property type="entry name" value="ATPase domain of HSP90 chaperone/DNA topoisomerase II/histidine kinase"/>
    <property type="match status" value="1"/>
</dbReference>
<evidence type="ECO:0000256" key="4">
    <source>
        <dbReference type="SAM" id="MobiDB-lite"/>
    </source>
</evidence>
<dbReference type="Proteomes" id="UP001589568">
    <property type="component" value="Unassembled WGS sequence"/>
</dbReference>
<dbReference type="InterPro" id="IPR000014">
    <property type="entry name" value="PAS"/>
</dbReference>
<evidence type="ECO:0000313" key="6">
    <source>
        <dbReference type="EMBL" id="MFB9470165.1"/>
    </source>
</evidence>
<protein>
    <submittedName>
        <fullName evidence="6">PAS domain S-box protein</fullName>
    </submittedName>
</protein>
<sequence length="400" mass="42199">MPEHDPSPDVMSQLVQSIRDPAILMLDPHGVVLSWNAGAERITGYTAGEAVGAHFSLSYPPAGIAAGDPARALAAAASGGRWEEECWRVRKDGTRFWAGVAITALRDAAGALRGFGEVTHDLTTHHTPAGPPGERPSKRPATAGGERGQTEQRAAGTAAGERELGERGAAGTAAGERELGERGAAGGAAGERELLVSRQAQERERRRIASGVHDDTIQSMVAVGMRLRSWGASLPAEQAATVRALDDDVNAAVLRLRDLAFALRPPADGLVDSLAGYLERTMPAAGLTHELRHDLDTEPPDETVLAVYRICQEALTNVRRHAAARHVTVMLRSLGAGVHVRVRDDGAGLSPAATEPGHFGLIEMRERAETAGGWWTILGPPGAGTTVEFWIPTPPPAGHT</sequence>
<name>A0ABV5NIP3_9ACTN</name>
<dbReference type="InterPro" id="IPR011712">
    <property type="entry name" value="Sig_transdc_His_kin_sub3_dim/P"/>
</dbReference>
<dbReference type="PROSITE" id="PS50112">
    <property type="entry name" value="PAS"/>
    <property type="match status" value="1"/>
</dbReference>
<feature type="compositionally biased region" description="Basic and acidic residues" evidence="4">
    <location>
        <begin position="190"/>
        <end position="211"/>
    </location>
</feature>
<feature type="region of interest" description="Disordered" evidence="4">
    <location>
        <begin position="121"/>
        <end position="211"/>
    </location>
</feature>
<keyword evidence="3" id="KW-0902">Two-component regulatory system</keyword>
<evidence type="ECO:0000256" key="1">
    <source>
        <dbReference type="ARBA" id="ARBA00022679"/>
    </source>
</evidence>
<dbReference type="SMART" id="SM00387">
    <property type="entry name" value="HATPase_c"/>
    <property type="match status" value="1"/>
</dbReference>
<dbReference type="Gene3D" id="3.30.565.10">
    <property type="entry name" value="Histidine kinase-like ATPase, C-terminal domain"/>
    <property type="match status" value="1"/>
</dbReference>
<dbReference type="InterPro" id="IPR035965">
    <property type="entry name" value="PAS-like_dom_sf"/>
</dbReference>
<keyword evidence="1" id="KW-0808">Transferase</keyword>
<keyword evidence="7" id="KW-1185">Reference proteome</keyword>
<reference evidence="6 7" key="1">
    <citation type="submission" date="2024-09" db="EMBL/GenBank/DDBJ databases">
        <authorList>
            <person name="Sun Q."/>
            <person name="Mori K."/>
        </authorList>
    </citation>
    <scope>NUCLEOTIDE SEQUENCE [LARGE SCALE GENOMIC DNA]</scope>
    <source>
        <strain evidence="6 7">JCM 3324</strain>
    </source>
</reference>
<gene>
    <name evidence="6" type="ORF">ACFFR3_11645</name>
</gene>
<evidence type="ECO:0000259" key="5">
    <source>
        <dbReference type="PROSITE" id="PS50112"/>
    </source>
</evidence>
<feature type="domain" description="PAS" evidence="5">
    <location>
        <begin position="7"/>
        <end position="52"/>
    </location>
</feature>
<dbReference type="EMBL" id="JBHMCF010000011">
    <property type="protein sequence ID" value="MFB9470165.1"/>
    <property type="molecule type" value="Genomic_DNA"/>
</dbReference>
<dbReference type="Pfam" id="PF07730">
    <property type="entry name" value="HisKA_3"/>
    <property type="match status" value="1"/>
</dbReference>
<dbReference type="CDD" id="cd00130">
    <property type="entry name" value="PAS"/>
    <property type="match status" value="1"/>
</dbReference>
<dbReference type="NCBIfam" id="TIGR00229">
    <property type="entry name" value="sensory_box"/>
    <property type="match status" value="1"/>
</dbReference>
<dbReference type="InterPro" id="IPR050482">
    <property type="entry name" value="Sensor_HK_TwoCompSys"/>
</dbReference>
<proteinExistence type="predicted"/>
<dbReference type="CDD" id="cd16917">
    <property type="entry name" value="HATPase_UhpB-NarQ-NarX-like"/>
    <property type="match status" value="1"/>
</dbReference>
<dbReference type="PANTHER" id="PTHR24421">
    <property type="entry name" value="NITRATE/NITRITE SENSOR PROTEIN NARX-RELATED"/>
    <property type="match status" value="1"/>
</dbReference>
<dbReference type="SUPFAM" id="SSF55785">
    <property type="entry name" value="PYP-like sensor domain (PAS domain)"/>
    <property type="match status" value="1"/>
</dbReference>
<accession>A0ABV5NIP3</accession>
<dbReference type="Gene3D" id="1.20.5.1930">
    <property type="match status" value="1"/>
</dbReference>
<evidence type="ECO:0000256" key="3">
    <source>
        <dbReference type="ARBA" id="ARBA00023012"/>
    </source>
</evidence>
<dbReference type="Pfam" id="PF13426">
    <property type="entry name" value="PAS_9"/>
    <property type="match status" value="1"/>
</dbReference>
<dbReference type="Pfam" id="PF02518">
    <property type="entry name" value="HATPase_c"/>
    <property type="match status" value="1"/>
</dbReference>
<evidence type="ECO:0000313" key="7">
    <source>
        <dbReference type="Proteomes" id="UP001589568"/>
    </source>
</evidence>
<keyword evidence="2" id="KW-0418">Kinase</keyword>
<dbReference type="InterPro" id="IPR036890">
    <property type="entry name" value="HATPase_C_sf"/>
</dbReference>
<dbReference type="Gene3D" id="3.30.450.20">
    <property type="entry name" value="PAS domain"/>
    <property type="match status" value="1"/>
</dbReference>
<dbReference type="RefSeq" id="WP_345403058.1">
    <property type="nucleotide sequence ID" value="NZ_BAAAXS010000001.1"/>
</dbReference>
<comment type="caution">
    <text evidence="6">The sequence shown here is derived from an EMBL/GenBank/DDBJ whole genome shotgun (WGS) entry which is preliminary data.</text>
</comment>
<organism evidence="6 7">
    <name type="scientific">Nonomuraea salmonea</name>
    <dbReference type="NCBI Taxonomy" id="46181"/>
    <lineage>
        <taxon>Bacteria</taxon>
        <taxon>Bacillati</taxon>
        <taxon>Actinomycetota</taxon>
        <taxon>Actinomycetes</taxon>
        <taxon>Streptosporangiales</taxon>
        <taxon>Streptosporangiaceae</taxon>
        <taxon>Nonomuraea</taxon>
    </lineage>
</organism>
<evidence type="ECO:0000256" key="2">
    <source>
        <dbReference type="ARBA" id="ARBA00022777"/>
    </source>
</evidence>
<dbReference type="InterPro" id="IPR003594">
    <property type="entry name" value="HATPase_dom"/>
</dbReference>